<evidence type="ECO:0000313" key="11">
    <source>
        <dbReference type="EMBL" id="PSR55327.1"/>
    </source>
</evidence>
<dbReference type="Pfam" id="PF00702">
    <property type="entry name" value="Hydrolase"/>
    <property type="match status" value="1"/>
</dbReference>
<evidence type="ECO:0000256" key="9">
    <source>
        <dbReference type="ARBA" id="ARBA00044968"/>
    </source>
</evidence>
<dbReference type="AlphaFoldDB" id="A0A2T2YIK2"/>
<proteinExistence type="inferred from homology"/>
<dbReference type="InterPro" id="IPR023198">
    <property type="entry name" value="PGP-like_dom2"/>
</dbReference>
<dbReference type="InterPro" id="IPR051600">
    <property type="entry name" value="Beta-PGM-like"/>
</dbReference>
<keyword evidence="3" id="KW-0597">Phosphoprotein</keyword>
<keyword evidence="4" id="KW-0479">Metal-binding</keyword>
<dbReference type="EMBL" id="PYFT01000001">
    <property type="protein sequence ID" value="PSR55327.1"/>
    <property type="molecule type" value="Genomic_DNA"/>
</dbReference>
<protein>
    <recommendedName>
        <fullName evidence="10">Beta-phosphoglucomutase</fullName>
        <ecNumber evidence="9">5.4.2.6</ecNumber>
    </recommendedName>
</protein>
<comment type="catalytic activity">
    <reaction evidence="8">
        <text>beta-D-glucose 1-phosphate = beta-D-glucose 6-phosphate</text>
        <dbReference type="Rhea" id="RHEA:20113"/>
        <dbReference type="ChEBI" id="CHEBI:57684"/>
        <dbReference type="ChEBI" id="CHEBI:58247"/>
        <dbReference type="EC" id="5.4.2.6"/>
    </reaction>
</comment>
<dbReference type="RefSeq" id="WP_106931506.1">
    <property type="nucleotide sequence ID" value="NZ_PYFT01000001.1"/>
</dbReference>
<evidence type="ECO:0000256" key="1">
    <source>
        <dbReference type="ARBA" id="ARBA00001946"/>
    </source>
</evidence>
<name>A0A2T2YIK2_9BACT</name>
<dbReference type="OrthoDB" id="9797743at2"/>
<dbReference type="NCBIfam" id="TIGR01509">
    <property type="entry name" value="HAD-SF-IA-v3"/>
    <property type="match status" value="1"/>
</dbReference>
<dbReference type="PRINTS" id="PR00413">
    <property type="entry name" value="HADHALOGNASE"/>
</dbReference>
<accession>A0A2T2YIK2</accession>
<dbReference type="PANTHER" id="PTHR46193">
    <property type="entry name" value="6-PHOSPHOGLUCONATE PHOSPHATASE"/>
    <property type="match status" value="1"/>
</dbReference>
<dbReference type="SFLD" id="SFLDS00003">
    <property type="entry name" value="Haloacid_Dehalogenase"/>
    <property type="match status" value="1"/>
</dbReference>
<dbReference type="GO" id="GO:0046872">
    <property type="term" value="F:metal ion binding"/>
    <property type="evidence" value="ECO:0007669"/>
    <property type="project" value="UniProtKB-KW"/>
</dbReference>
<reference evidence="11 12" key="1">
    <citation type="submission" date="2018-03" db="EMBL/GenBank/DDBJ databases">
        <title>Adhaeribacter sp. HMF7605 Genome sequencing and assembly.</title>
        <authorList>
            <person name="Kang H."/>
            <person name="Kang J."/>
            <person name="Cha I."/>
            <person name="Kim H."/>
            <person name="Joh K."/>
        </authorList>
    </citation>
    <scope>NUCLEOTIDE SEQUENCE [LARGE SCALE GENOMIC DNA]</scope>
    <source>
        <strain evidence="11 12">HMF7605</strain>
    </source>
</reference>
<sequence>MKKDLAVLFDMDGVICDTNPYHLKAWEKFAEKHQLHLEGKDLGYYIYGRTNRDALQLFIKDKAFANGNHFSDDQLTDLSEEKEALFRDIYRDHVELTAGLKNFLEEMKQASVPMALASNAPISNIDFILDATGTRSYFEAVVDATQVTKGKPDPQIYLRAAELLNVEPHNCIVMEDSTVGVEAGQKAGMKVVGITTTHSPEELSHTDLVIDNFAELSINELKNLLISGH</sequence>
<keyword evidence="6" id="KW-0413">Isomerase</keyword>
<dbReference type="SFLD" id="SFLDG01135">
    <property type="entry name" value="C1.5.6:_HAD__Beta-PGM__Phospha"/>
    <property type="match status" value="1"/>
</dbReference>
<evidence type="ECO:0000313" key="12">
    <source>
        <dbReference type="Proteomes" id="UP000240357"/>
    </source>
</evidence>
<dbReference type="SUPFAM" id="SSF56784">
    <property type="entry name" value="HAD-like"/>
    <property type="match status" value="1"/>
</dbReference>
<evidence type="ECO:0000256" key="10">
    <source>
        <dbReference type="ARBA" id="ARBA00044991"/>
    </source>
</evidence>
<evidence type="ECO:0000256" key="6">
    <source>
        <dbReference type="ARBA" id="ARBA00023235"/>
    </source>
</evidence>
<dbReference type="EC" id="5.4.2.6" evidence="9"/>
<evidence type="ECO:0000256" key="8">
    <source>
        <dbReference type="ARBA" id="ARBA00044926"/>
    </source>
</evidence>
<dbReference type="InterPro" id="IPR010976">
    <property type="entry name" value="B-phosphoglucomutase_hydrolase"/>
</dbReference>
<dbReference type="Gene3D" id="1.10.150.240">
    <property type="entry name" value="Putative phosphatase, domain 2"/>
    <property type="match status" value="1"/>
</dbReference>
<dbReference type="Proteomes" id="UP000240357">
    <property type="component" value="Unassembled WGS sequence"/>
</dbReference>
<comment type="caution">
    <text evidence="11">The sequence shown here is derived from an EMBL/GenBank/DDBJ whole genome shotgun (WGS) entry which is preliminary data.</text>
</comment>
<evidence type="ECO:0000256" key="2">
    <source>
        <dbReference type="ARBA" id="ARBA00006171"/>
    </source>
</evidence>
<dbReference type="InterPro" id="IPR036412">
    <property type="entry name" value="HAD-like_sf"/>
</dbReference>
<gene>
    <name evidence="11" type="ORF">AHMF7605_18350</name>
</gene>
<keyword evidence="12" id="KW-1185">Reference proteome</keyword>
<dbReference type="InterPro" id="IPR023214">
    <property type="entry name" value="HAD_sf"/>
</dbReference>
<dbReference type="SFLD" id="SFLDG01129">
    <property type="entry name" value="C1.5:_HAD__Beta-PGM__Phosphata"/>
    <property type="match status" value="1"/>
</dbReference>
<evidence type="ECO:0000256" key="4">
    <source>
        <dbReference type="ARBA" id="ARBA00022723"/>
    </source>
</evidence>
<dbReference type="GO" id="GO:0008801">
    <property type="term" value="F:beta-phosphoglucomutase activity"/>
    <property type="evidence" value="ECO:0007669"/>
    <property type="project" value="UniProtKB-EC"/>
</dbReference>
<comment type="similarity">
    <text evidence="2">Belongs to the HAD-like hydrolase superfamily. CbbY/CbbZ/Gph/YieH family.</text>
</comment>
<keyword evidence="7" id="KW-0119">Carbohydrate metabolism</keyword>
<organism evidence="11 12">
    <name type="scientific">Adhaeribacter arboris</name>
    <dbReference type="NCBI Taxonomy" id="2072846"/>
    <lineage>
        <taxon>Bacteria</taxon>
        <taxon>Pseudomonadati</taxon>
        <taxon>Bacteroidota</taxon>
        <taxon>Cytophagia</taxon>
        <taxon>Cytophagales</taxon>
        <taxon>Hymenobacteraceae</taxon>
        <taxon>Adhaeribacter</taxon>
    </lineage>
</organism>
<comment type="cofactor">
    <cofactor evidence="1">
        <name>Mg(2+)</name>
        <dbReference type="ChEBI" id="CHEBI:18420"/>
    </cofactor>
</comment>
<evidence type="ECO:0000256" key="5">
    <source>
        <dbReference type="ARBA" id="ARBA00022842"/>
    </source>
</evidence>
<evidence type="ECO:0000256" key="3">
    <source>
        <dbReference type="ARBA" id="ARBA00022553"/>
    </source>
</evidence>
<dbReference type="Gene3D" id="3.40.50.1000">
    <property type="entry name" value="HAD superfamily/HAD-like"/>
    <property type="match status" value="1"/>
</dbReference>
<evidence type="ECO:0000256" key="7">
    <source>
        <dbReference type="ARBA" id="ARBA00023277"/>
    </source>
</evidence>
<dbReference type="NCBIfam" id="TIGR02009">
    <property type="entry name" value="PGMB-YQAB-SF"/>
    <property type="match status" value="1"/>
</dbReference>
<dbReference type="PANTHER" id="PTHR46193:SF18">
    <property type="entry name" value="HEXITOL PHOSPHATASE B"/>
    <property type="match status" value="1"/>
</dbReference>
<dbReference type="InterPro" id="IPR006439">
    <property type="entry name" value="HAD-SF_hydro_IA"/>
</dbReference>
<keyword evidence="5" id="KW-0460">Magnesium</keyword>